<feature type="compositionally biased region" description="Basic and acidic residues" evidence="1">
    <location>
        <begin position="18"/>
        <end position="32"/>
    </location>
</feature>
<organism evidence="2 3">
    <name type="scientific">Symbiodinium microadriaticum</name>
    <name type="common">Dinoflagellate</name>
    <name type="synonym">Zooxanthella microadriatica</name>
    <dbReference type="NCBI Taxonomy" id="2951"/>
    <lineage>
        <taxon>Eukaryota</taxon>
        <taxon>Sar</taxon>
        <taxon>Alveolata</taxon>
        <taxon>Dinophyceae</taxon>
        <taxon>Suessiales</taxon>
        <taxon>Symbiodiniaceae</taxon>
        <taxon>Symbiodinium</taxon>
    </lineage>
</organism>
<dbReference type="EMBL" id="LSRX01000271">
    <property type="protein sequence ID" value="OLQ02169.1"/>
    <property type="molecule type" value="Genomic_DNA"/>
</dbReference>
<protein>
    <submittedName>
        <fullName evidence="2">Uncharacterized protein</fullName>
    </submittedName>
</protein>
<keyword evidence="3" id="KW-1185">Reference proteome</keyword>
<evidence type="ECO:0000256" key="1">
    <source>
        <dbReference type="SAM" id="MobiDB-lite"/>
    </source>
</evidence>
<dbReference type="Proteomes" id="UP000186817">
    <property type="component" value="Unassembled WGS sequence"/>
</dbReference>
<dbReference type="AlphaFoldDB" id="A0A1Q9E444"/>
<dbReference type="OrthoDB" id="410540at2759"/>
<reference evidence="2 3" key="1">
    <citation type="submission" date="2016-02" db="EMBL/GenBank/DDBJ databases">
        <title>Genome analysis of coral dinoflagellate symbionts highlights evolutionary adaptations to a symbiotic lifestyle.</title>
        <authorList>
            <person name="Aranda M."/>
            <person name="Li Y."/>
            <person name="Liew Y.J."/>
            <person name="Baumgarten S."/>
            <person name="Simakov O."/>
            <person name="Wilson M."/>
            <person name="Piel J."/>
            <person name="Ashoor H."/>
            <person name="Bougouffa S."/>
            <person name="Bajic V.B."/>
            <person name="Ryu T."/>
            <person name="Ravasi T."/>
            <person name="Bayer T."/>
            <person name="Micklem G."/>
            <person name="Kim H."/>
            <person name="Bhak J."/>
            <person name="Lajeunesse T.C."/>
            <person name="Voolstra C.R."/>
        </authorList>
    </citation>
    <scope>NUCLEOTIDE SEQUENCE [LARGE SCALE GENOMIC DNA]</scope>
    <source>
        <strain evidence="2 3">CCMP2467</strain>
    </source>
</reference>
<gene>
    <name evidence="2" type="ORF">AK812_SmicGene14986</name>
</gene>
<accession>A0A1Q9E444</accession>
<feature type="region of interest" description="Disordered" evidence="1">
    <location>
        <begin position="1"/>
        <end position="38"/>
    </location>
</feature>
<name>A0A1Q9E444_SYMMI</name>
<evidence type="ECO:0000313" key="2">
    <source>
        <dbReference type="EMBL" id="OLQ02169.1"/>
    </source>
</evidence>
<comment type="caution">
    <text evidence="2">The sequence shown here is derived from an EMBL/GenBank/DDBJ whole genome shotgun (WGS) entry which is preliminary data.</text>
</comment>
<evidence type="ECO:0000313" key="3">
    <source>
        <dbReference type="Proteomes" id="UP000186817"/>
    </source>
</evidence>
<sequence length="310" mass="33824">MDAGVGNLRAHVGTGLHDQSRNREGSEAHQPGRDGLQTGASETLHHAELDPLQQQQINQAATLSGRADVRAFESSRGVATSPRDATGGAAAKTWLAEADRGFGLNLRIPSIWLTPCRGAPKVGAGVVDAGYNLDMVDGKPLLRAYCDSGPALEDPATATARDSWIAELSFKALDSKSTYWSFIMGQVMKDEMLILQWKPGPIDQNFVLCNVFAVMFNGKAVPIPRHECADAAEVRLQMHRIKRRWQNVEALAIGCFAYRFGSEGFHWISRESLCLDANKFYVLLCPTSALYIRVPVSARSARLALPGPKH</sequence>
<proteinExistence type="predicted"/>